<name>A0A9P9DBT7_9PLEO</name>
<evidence type="ECO:0000256" key="3">
    <source>
        <dbReference type="ARBA" id="ARBA00022833"/>
    </source>
</evidence>
<proteinExistence type="inferred from homology"/>
<dbReference type="InterPro" id="IPR006913">
    <property type="entry name" value="CENP-V/GFA"/>
</dbReference>
<dbReference type="SUPFAM" id="SSF51316">
    <property type="entry name" value="Mss4-like"/>
    <property type="match status" value="1"/>
</dbReference>
<evidence type="ECO:0000259" key="5">
    <source>
        <dbReference type="PROSITE" id="PS51891"/>
    </source>
</evidence>
<accession>A0A9P9DBT7</accession>
<dbReference type="PANTHER" id="PTHR33337:SF40">
    <property type="entry name" value="CENP-V_GFA DOMAIN-CONTAINING PROTEIN-RELATED"/>
    <property type="match status" value="1"/>
</dbReference>
<comment type="similarity">
    <text evidence="1">Belongs to the Gfa family.</text>
</comment>
<evidence type="ECO:0000313" key="6">
    <source>
        <dbReference type="EMBL" id="KAH7115946.1"/>
    </source>
</evidence>
<dbReference type="GO" id="GO:0016846">
    <property type="term" value="F:carbon-sulfur lyase activity"/>
    <property type="evidence" value="ECO:0007669"/>
    <property type="project" value="InterPro"/>
</dbReference>
<dbReference type="OrthoDB" id="6329284at2759"/>
<reference evidence="6" key="1">
    <citation type="journal article" date="2021" name="Nat. Commun.">
        <title>Genetic determinants of endophytism in the Arabidopsis root mycobiome.</title>
        <authorList>
            <person name="Mesny F."/>
            <person name="Miyauchi S."/>
            <person name="Thiergart T."/>
            <person name="Pickel B."/>
            <person name="Atanasova L."/>
            <person name="Karlsson M."/>
            <person name="Huettel B."/>
            <person name="Barry K.W."/>
            <person name="Haridas S."/>
            <person name="Chen C."/>
            <person name="Bauer D."/>
            <person name="Andreopoulos W."/>
            <person name="Pangilinan J."/>
            <person name="LaButti K."/>
            <person name="Riley R."/>
            <person name="Lipzen A."/>
            <person name="Clum A."/>
            <person name="Drula E."/>
            <person name="Henrissat B."/>
            <person name="Kohler A."/>
            <person name="Grigoriev I.V."/>
            <person name="Martin F.M."/>
            <person name="Hacquard S."/>
        </authorList>
    </citation>
    <scope>NUCLEOTIDE SEQUENCE</scope>
    <source>
        <strain evidence="6">MPI-CAGE-CH-0243</strain>
    </source>
</reference>
<dbReference type="EMBL" id="JAGMWT010000015">
    <property type="protein sequence ID" value="KAH7115946.1"/>
    <property type="molecule type" value="Genomic_DNA"/>
</dbReference>
<organism evidence="6 7">
    <name type="scientific">Dendryphion nanum</name>
    <dbReference type="NCBI Taxonomy" id="256645"/>
    <lineage>
        <taxon>Eukaryota</taxon>
        <taxon>Fungi</taxon>
        <taxon>Dikarya</taxon>
        <taxon>Ascomycota</taxon>
        <taxon>Pezizomycotina</taxon>
        <taxon>Dothideomycetes</taxon>
        <taxon>Pleosporomycetidae</taxon>
        <taxon>Pleosporales</taxon>
        <taxon>Torulaceae</taxon>
        <taxon>Dendryphion</taxon>
    </lineage>
</organism>
<evidence type="ECO:0000256" key="1">
    <source>
        <dbReference type="ARBA" id="ARBA00005495"/>
    </source>
</evidence>
<dbReference type="Pfam" id="PF04828">
    <property type="entry name" value="GFA"/>
    <property type="match status" value="1"/>
</dbReference>
<keyword evidence="4" id="KW-0456">Lyase</keyword>
<keyword evidence="2" id="KW-0479">Metal-binding</keyword>
<dbReference type="InterPro" id="IPR011057">
    <property type="entry name" value="Mss4-like_sf"/>
</dbReference>
<evidence type="ECO:0000313" key="7">
    <source>
        <dbReference type="Proteomes" id="UP000700596"/>
    </source>
</evidence>
<keyword evidence="7" id="KW-1185">Reference proteome</keyword>
<dbReference type="AlphaFoldDB" id="A0A9P9DBT7"/>
<gene>
    <name evidence="6" type="ORF">B0J11DRAFT_114004</name>
</gene>
<sequence>MSRPESISGGCLCGAIRFTVKFPKEEDWPPETNGICQCTMCRKHSGSLLPQNVGFPRSNVSPPLESNASFKTYKSTPEATRGFCSTCGSALTFSYNDSDSIEINLGAFDEEVLVGKRDEANAWEDEYGQHIPRTGGVGKELGYPKYHIFMENAIPGVTDDFPGIKYLLDKTEGKGFTQKVSDFRKPNSADE</sequence>
<evidence type="ECO:0000256" key="2">
    <source>
        <dbReference type="ARBA" id="ARBA00022723"/>
    </source>
</evidence>
<keyword evidence="3" id="KW-0862">Zinc</keyword>
<dbReference type="PANTHER" id="PTHR33337">
    <property type="entry name" value="GFA DOMAIN-CONTAINING PROTEIN"/>
    <property type="match status" value="1"/>
</dbReference>
<comment type="caution">
    <text evidence="6">The sequence shown here is derived from an EMBL/GenBank/DDBJ whole genome shotgun (WGS) entry which is preliminary data.</text>
</comment>
<dbReference type="Gene3D" id="3.90.1590.10">
    <property type="entry name" value="glutathione-dependent formaldehyde- activating enzyme (gfa)"/>
    <property type="match status" value="1"/>
</dbReference>
<dbReference type="Proteomes" id="UP000700596">
    <property type="component" value="Unassembled WGS sequence"/>
</dbReference>
<dbReference type="PROSITE" id="PS51891">
    <property type="entry name" value="CENP_V_GFA"/>
    <property type="match status" value="1"/>
</dbReference>
<protein>
    <submittedName>
        <fullName evidence="6">Mss4-like protein</fullName>
    </submittedName>
</protein>
<evidence type="ECO:0000256" key="4">
    <source>
        <dbReference type="ARBA" id="ARBA00023239"/>
    </source>
</evidence>
<feature type="domain" description="CENP-V/GFA" evidence="5">
    <location>
        <begin position="7"/>
        <end position="124"/>
    </location>
</feature>
<dbReference type="GO" id="GO:0046872">
    <property type="term" value="F:metal ion binding"/>
    <property type="evidence" value="ECO:0007669"/>
    <property type="project" value="UniProtKB-KW"/>
</dbReference>